<keyword evidence="1" id="KW-0430">Lectin</keyword>
<dbReference type="AlphaFoldDB" id="A0AAV1N2R0"/>
<dbReference type="Pfam" id="PF00059">
    <property type="entry name" value="Lectin_C"/>
    <property type="match status" value="1"/>
</dbReference>
<evidence type="ECO:0000256" key="1">
    <source>
        <dbReference type="ARBA" id="ARBA00022734"/>
    </source>
</evidence>
<dbReference type="PANTHER" id="PTHR22803">
    <property type="entry name" value="MANNOSE, PHOSPHOLIPASE, LECTIN RECEPTOR RELATED"/>
    <property type="match status" value="1"/>
</dbReference>
<proteinExistence type="predicted"/>
<reference evidence="6 7" key="1">
    <citation type="submission" date="2024-01" db="EMBL/GenBank/DDBJ databases">
        <authorList>
            <person name="Alioto T."/>
            <person name="Alioto T."/>
            <person name="Gomez Garrido J."/>
        </authorList>
    </citation>
    <scope>NUCLEOTIDE SEQUENCE [LARGE SCALE GENOMIC DNA]</scope>
</reference>
<keyword evidence="4" id="KW-1133">Transmembrane helix</keyword>
<dbReference type="InterPro" id="IPR016186">
    <property type="entry name" value="C-type_lectin-like/link_sf"/>
</dbReference>
<dbReference type="CDD" id="cd03590">
    <property type="entry name" value="CLECT_DC-SIGN_like"/>
    <property type="match status" value="1"/>
</dbReference>
<dbReference type="SUPFAM" id="SSF56436">
    <property type="entry name" value="C-type lectin-like"/>
    <property type="match status" value="1"/>
</dbReference>
<dbReference type="SUPFAM" id="SSF90257">
    <property type="entry name" value="Myosin rod fragments"/>
    <property type="match status" value="1"/>
</dbReference>
<dbReference type="EMBL" id="CAWUFR010000013">
    <property type="protein sequence ID" value="CAK6953338.1"/>
    <property type="molecule type" value="Genomic_DNA"/>
</dbReference>
<keyword evidence="7" id="KW-1185">Reference proteome</keyword>
<evidence type="ECO:0000256" key="2">
    <source>
        <dbReference type="ARBA" id="ARBA00023157"/>
    </source>
</evidence>
<dbReference type="Gene3D" id="3.10.100.10">
    <property type="entry name" value="Mannose-Binding Protein A, subunit A"/>
    <property type="match status" value="1"/>
</dbReference>
<dbReference type="SMART" id="SM00034">
    <property type="entry name" value="CLECT"/>
    <property type="match status" value="1"/>
</dbReference>
<keyword evidence="2" id="KW-1015">Disulfide bond</keyword>
<dbReference type="Proteomes" id="UP001314229">
    <property type="component" value="Unassembled WGS sequence"/>
</dbReference>
<keyword evidence="4" id="KW-0472">Membrane</keyword>
<sequence>MSDLTKKVRYKKDGNADCDNAGNVYVISDELWREKNPPPPKLQDDIKDQQQNAPVYVRSTKRNPLKAFAVCLGLLCLLLLIAVIVLLVLSSQDKNNRIMERNQLLGEISDLTSERDELQSSYNDMKSLNRNLMQKTSQLENEKEHLQAVNVNLTKERDELQDHINNKTLEMEARIKTLTKERDELKNKLSDCDKKTLDMEASIKTLTEEQDELKKKLSDCEKTTLDMEARIKTLTEERDDLRKRLSNCEKATLDMEARIKTLTEERDELKKKLSDFDDYSQQGWVYFSRSFYYISSYRANWYNSRYDCRRRGADLLIVNTKEEQEFLNQYHRILWIGLTDREREGTWKWVDGTLMTISFWPSWEPNNIGNEDCLETKFYTDEKSWNDAKCGDRNFWICEKKMIP</sequence>
<dbReference type="GO" id="GO:0030246">
    <property type="term" value="F:carbohydrate binding"/>
    <property type="evidence" value="ECO:0007669"/>
    <property type="project" value="UniProtKB-KW"/>
</dbReference>
<dbReference type="PROSITE" id="PS00615">
    <property type="entry name" value="C_TYPE_LECTIN_1"/>
    <property type="match status" value="1"/>
</dbReference>
<evidence type="ECO:0000256" key="4">
    <source>
        <dbReference type="SAM" id="Phobius"/>
    </source>
</evidence>
<name>A0AAV1N2R0_SCOSC</name>
<evidence type="ECO:0000313" key="7">
    <source>
        <dbReference type="Proteomes" id="UP001314229"/>
    </source>
</evidence>
<evidence type="ECO:0000259" key="5">
    <source>
        <dbReference type="PROSITE" id="PS50041"/>
    </source>
</evidence>
<feature type="transmembrane region" description="Helical" evidence="4">
    <location>
        <begin position="67"/>
        <end position="89"/>
    </location>
</feature>
<feature type="domain" description="C-type lectin" evidence="5">
    <location>
        <begin position="287"/>
        <end position="399"/>
    </location>
</feature>
<protein>
    <submittedName>
        <fullName evidence="6">C-type lectin domain family 4 member F-like</fullName>
    </submittedName>
</protein>
<keyword evidence="4" id="KW-0812">Transmembrane</keyword>
<dbReference type="Gene3D" id="1.20.5.1000">
    <property type="entry name" value="arf6 gtpase in complex with a specific effector, jip4"/>
    <property type="match status" value="2"/>
</dbReference>
<gene>
    <name evidence="6" type="ORF">FSCOSCO3_A006451</name>
</gene>
<feature type="coiled-coil region" evidence="3">
    <location>
        <begin position="101"/>
        <end position="279"/>
    </location>
</feature>
<organism evidence="6 7">
    <name type="scientific">Scomber scombrus</name>
    <name type="common">Atlantic mackerel</name>
    <name type="synonym">Scomber vernalis</name>
    <dbReference type="NCBI Taxonomy" id="13677"/>
    <lineage>
        <taxon>Eukaryota</taxon>
        <taxon>Metazoa</taxon>
        <taxon>Chordata</taxon>
        <taxon>Craniata</taxon>
        <taxon>Vertebrata</taxon>
        <taxon>Euteleostomi</taxon>
        <taxon>Actinopterygii</taxon>
        <taxon>Neopterygii</taxon>
        <taxon>Teleostei</taxon>
        <taxon>Neoteleostei</taxon>
        <taxon>Acanthomorphata</taxon>
        <taxon>Pelagiaria</taxon>
        <taxon>Scombriformes</taxon>
        <taxon>Scombridae</taxon>
        <taxon>Scomber</taxon>
    </lineage>
</organism>
<evidence type="ECO:0000256" key="3">
    <source>
        <dbReference type="SAM" id="Coils"/>
    </source>
</evidence>
<dbReference type="InterPro" id="IPR033989">
    <property type="entry name" value="CD209-like_CTLD"/>
</dbReference>
<dbReference type="InterPro" id="IPR050111">
    <property type="entry name" value="C-type_lectin/snaclec_domain"/>
</dbReference>
<accession>A0AAV1N2R0</accession>
<dbReference type="InterPro" id="IPR018378">
    <property type="entry name" value="C-type_lectin_CS"/>
</dbReference>
<keyword evidence="3" id="KW-0175">Coiled coil</keyword>
<evidence type="ECO:0000313" key="6">
    <source>
        <dbReference type="EMBL" id="CAK6953338.1"/>
    </source>
</evidence>
<dbReference type="PROSITE" id="PS50041">
    <property type="entry name" value="C_TYPE_LECTIN_2"/>
    <property type="match status" value="1"/>
</dbReference>
<dbReference type="InterPro" id="IPR016187">
    <property type="entry name" value="CTDL_fold"/>
</dbReference>
<comment type="caution">
    <text evidence="6">The sequence shown here is derived from an EMBL/GenBank/DDBJ whole genome shotgun (WGS) entry which is preliminary data.</text>
</comment>
<dbReference type="InterPro" id="IPR001304">
    <property type="entry name" value="C-type_lectin-like"/>
</dbReference>